<dbReference type="Proteomes" id="UP000296468">
    <property type="component" value="Chromosome"/>
</dbReference>
<name>A0A4P7PJ03_9PSED</name>
<dbReference type="AlphaFoldDB" id="A0A4P7PJ03"/>
<gene>
    <name evidence="1" type="ORF">EPZ47_19335</name>
</gene>
<organism evidence="1 2">
    <name type="scientific">Pseudomonas viciae</name>
    <dbReference type="NCBI Taxonomy" id="2505979"/>
    <lineage>
        <taxon>Bacteria</taxon>
        <taxon>Pseudomonadati</taxon>
        <taxon>Pseudomonadota</taxon>
        <taxon>Gammaproteobacteria</taxon>
        <taxon>Pseudomonadales</taxon>
        <taxon>Pseudomonadaceae</taxon>
        <taxon>Pseudomonas</taxon>
    </lineage>
</organism>
<dbReference type="KEGG" id="pvk:EPZ47_19335"/>
<reference evidence="1 2" key="1">
    <citation type="journal article" date="2019" name="Front. Microbiol.">
        <title>In silico and Genetic Analyses of Cyclic Lipopeptide Synthetic Gene Clusters in Pseudomonas sp. 11K1.</title>
        <authorList>
            <person name="Zhao H."/>
            <person name="Liu Y.P."/>
            <person name="Zhang L.Q."/>
        </authorList>
    </citation>
    <scope>NUCLEOTIDE SEQUENCE [LARGE SCALE GENOMIC DNA]</scope>
    <source>
        <strain evidence="1 2">11K1</strain>
    </source>
</reference>
<evidence type="ECO:0000313" key="1">
    <source>
        <dbReference type="EMBL" id="QBZ90778.1"/>
    </source>
</evidence>
<proteinExistence type="predicted"/>
<accession>A0A4P7PJ03</accession>
<sequence>MHPTIVVCPRFCVPGFESDHEFKSKSVPISSSSLALWAADAGKTRAGLFIIEIKMWIVSCFATRVK</sequence>
<protein>
    <submittedName>
        <fullName evidence="1">Uncharacterized protein</fullName>
    </submittedName>
</protein>
<dbReference type="EMBL" id="CP035088">
    <property type="protein sequence ID" value="QBZ90778.1"/>
    <property type="molecule type" value="Genomic_DNA"/>
</dbReference>
<evidence type="ECO:0000313" key="2">
    <source>
        <dbReference type="Proteomes" id="UP000296468"/>
    </source>
</evidence>